<comment type="subunit">
    <text evidence="14">At low DSF concentrations, interacts with RpfF.</text>
</comment>
<dbReference type="Gene3D" id="1.20.120.160">
    <property type="entry name" value="HPT domain"/>
    <property type="match status" value="1"/>
</dbReference>
<keyword evidence="9" id="KW-0418">Kinase</keyword>
<dbReference type="CDD" id="cd00130">
    <property type="entry name" value="PAS"/>
    <property type="match status" value="4"/>
</dbReference>
<dbReference type="OrthoDB" id="6110612at2"/>
<dbReference type="SUPFAM" id="SSF47384">
    <property type="entry name" value="Homodimeric domain of signal transducing histidine kinase"/>
    <property type="match status" value="1"/>
</dbReference>
<keyword evidence="7" id="KW-0812">Transmembrane</keyword>
<dbReference type="Gene3D" id="3.30.450.40">
    <property type="match status" value="1"/>
</dbReference>
<dbReference type="InterPro" id="IPR001610">
    <property type="entry name" value="PAC"/>
</dbReference>
<dbReference type="InterPro" id="IPR029016">
    <property type="entry name" value="GAF-like_dom_sf"/>
</dbReference>
<evidence type="ECO:0000256" key="14">
    <source>
        <dbReference type="ARBA" id="ARBA00064003"/>
    </source>
</evidence>
<dbReference type="Gene3D" id="3.30.565.10">
    <property type="entry name" value="Histidine kinase-like ATPase, C-terminal domain"/>
    <property type="match status" value="1"/>
</dbReference>
<keyword evidence="24" id="KW-1185">Reference proteome</keyword>
<dbReference type="GO" id="GO:0000155">
    <property type="term" value="F:phosphorelay sensor kinase activity"/>
    <property type="evidence" value="ECO:0007669"/>
    <property type="project" value="InterPro"/>
</dbReference>
<dbReference type="EMBL" id="SNZA01000001">
    <property type="protein sequence ID" value="TDR15188.1"/>
    <property type="molecule type" value="Genomic_DNA"/>
</dbReference>
<dbReference type="SMART" id="SM00387">
    <property type="entry name" value="HATPase_c"/>
    <property type="match status" value="1"/>
</dbReference>
<dbReference type="CDD" id="cd00082">
    <property type="entry name" value="HisKA"/>
    <property type="match status" value="1"/>
</dbReference>
<dbReference type="Pfam" id="PF00072">
    <property type="entry name" value="Response_reg"/>
    <property type="match status" value="2"/>
</dbReference>
<dbReference type="NCBIfam" id="TIGR00229">
    <property type="entry name" value="sensory_box"/>
    <property type="match status" value="4"/>
</dbReference>
<evidence type="ECO:0000256" key="7">
    <source>
        <dbReference type="ARBA" id="ARBA00022692"/>
    </source>
</evidence>
<evidence type="ECO:0000259" key="22">
    <source>
        <dbReference type="PROSITE" id="PS50894"/>
    </source>
</evidence>
<dbReference type="Gene3D" id="3.40.50.2300">
    <property type="match status" value="2"/>
</dbReference>
<feature type="domain" description="PAC" evidence="21">
    <location>
        <begin position="606"/>
        <end position="658"/>
    </location>
</feature>
<dbReference type="PRINTS" id="PR00344">
    <property type="entry name" value="BCTRLSENSOR"/>
</dbReference>
<dbReference type="Pfam" id="PF01590">
    <property type="entry name" value="GAF"/>
    <property type="match status" value="1"/>
</dbReference>
<gene>
    <name evidence="23" type="ORF">C8D85_0542</name>
</gene>
<evidence type="ECO:0000313" key="24">
    <source>
        <dbReference type="Proteomes" id="UP000295729"/>
    </source>
</evidence>
<comment type="catalytic activity">
    <reaction evidence="1">
        <text>ATP + protein L-histidine = ADP + protein N-phospho-L-histidine.</text>
        <dbReference type="EC" id="2.7.13.3"/>
    </reaction>
</comment>
<keyword evidence="8" id="KW-0547">Nucleotide-binding</keyword>
<dbReference type="SUPFAM" id="SSF55785">
    <property type="entry name" value="PYP-like sensor domain (PAS domain)"/>
    <property type="match status" value="4"/>
</dbReference>
<dbReference type="Pfam" id="PF08447">
    <property type="entry name" value="PAS_3"/>
    <property type="match status" value="1"/>
</dbReference>
<dbReference type="Gene3D" id="1.10.287.130">
    <property type="match status" value="1"/>
</dbReference>
<evidence type="ECO:0000256" key="9">
    <source>
        <dbReference type="ARBA" id="ARBA00022777"/>
    </source>
</evidence>
<dbReference type="Gene3D" id="2.10.70.100">
    <property type="match status" value="1"/>
</dbReference>
<feature type="domain" description="PAS" evidence="20">
    <location>
        <begin position="659"/>
        <end position="731"/>
    </location>
</feature>
<evidence type="ECO:0000256" key="11">
    <source>
        <dbReference type="ARBA" id="ARBA00022989"/>
    </source>
</evidence>
<feature type="modified residue" description="Phosphohistidine" evidence="16">
    <location>
        <position position="1394"/>
    </location>
</feature>
<dbReference type="GO" id="GO:0005886">
    <property type="term" value="C:plasma membrane"/>
    <property type="evidence" value="ECO:0007669"/>
    <property type="project" value="UniProtKB-SubCell"/>
</dbReference>
<dbReference type="FunFam" id="1.10.287.130:FF:000002">
    <property type="entry name" value="Two-component osmosensing histidine kinase"/>
    <property type="match status" value="1"/>
</dbReference>
<dbReference type="SMART" id="SM00448">
    <property type="entry name" value="REC"/>
    <property type="match status" value="2"/>
</dbReference>
<sequence>MNSSGIPLFPRPINWTLSFSGAFAEFRSLAVLLERTGAVSHWAVVLESGDGLYVEEGIIKPMSALSVRSLEWFTVSNKASLGVPLYVDSHIIHDALPLINSLLGTGQPLPQPESSHSPVGLTTSIADDLPFLVSAVDTELRYQYANKFYEKVFKHPRESLIGQSIKDIIGDEQFNNVEPYIQRALQGEHVEVQIPAVLPNRSGSSTHHHIACSFTPNYKAEEIQGVYICVRDQTPLKRITQALKQFHEITTNTASSLDTKIQDMLDLGVEILNLPVGIVSHVVDQNYEVMYGCGGPEQGAVFNLGDCYCVHTLNRDQVTGFYHASQSEIATHPCYENFKLESYLGVSLKVNGKVWGTLNFSSLEAKDEDFSDDEYELVKLFGQWLQSELSKAQEQKEALDAERQHRLIVESVHDGIVGVDHDCKITFANPAAAKLIGVDSETMIGQPVTYLLRDRSRSTPGLTHYENLITHAVRRKQKINSKNATFFTFDGREFPVKFSCTPVEGGEQDGLAGVITFHDISEQKIAENALNQQMELFRSLFMDAPEAIVVTDKDRRILMANPHSLDLFHYKESDLIGKTPDFLYAQSSDFNEVGQAYTDQNTPELVDYKMRYRRADGSEFVAENVRSKILDEDGKLKGYIIHARDITSRLKIENEISKAQSRLSIAADSAKIGVWEMDIQRASLIWDQRMFDLYGLSSESSTISYSVWEEMLHPDDLERVRHESDRVIETHQDLDIVFRIIRTDGETRYIKANARTAMDREGHPLYLFGTNIDVTERYETEAILKEAREEAIRASQAKSNFLATMSHEIRTPLNGVLGMAEVLSSSKLTEQQHNQLAIIRSSGESLLELINEILDFSKIEAGHFSLELIDFDLEAMVYDLSRLLVIKAEAKGIELLVEYNLKGVSIVRGDAYRIRQVLTNLVGNAIKFTEKGQVIIQVDSLEGPRGHEINVQISVIDTGIGITADAQSQLFKAFVQADNSTTRKFGGTGLGLAITKQLVELMGGEINVKSTIGEGSVFTISLPLRISEFPSSSPSESLALERFEKILVVDDNPTNLSILENQLKQCEMTAEFMQQPLQAFEKLIKAAERSEPYDLLILDYLMPDMDGLKLAEMLQELVPSNQLPHIMMISSAGTLAGEDLKRANINVCLNKPASIRDLKAGFESMLHKPYEKSRVIDQSYSVSDLPDDSYKDIEMPAATILVVEDMKANLAVVKGMLASYDFTIETAENGVEAIEKWQQCRPDLILMDLHMPVMDGLTAIKEIRKNEMSVGGRVPILALTADIQPDRIKQVNAIGGDGYITKPFKGSELIRTISTWLGNPVAEVVMEDSSAVPEASYNGDSLDTSVLEGLEELLGEQVQEVVMAFLQDAEGIVSDLNSAGAQGYPSDMIYRPAHSLKSVSANIGAIKLSEMALTLEKQAKSDGLIDAEVQISNIIKELESVKAALKQNGRLP</sequence>
<evidence type="ECO:0000256" key="2">
    <source>
        <dbReference type="ARBA" id="ARBA00004651"/>
    </source>
</evidence>
<organism evidence="23 24">
    <name type="scientific">Marinomonas communis</name>
    <dbReference type="NCBI Taxonomy" id="28254"/>
    <lineage>
        <taxon>Bacteria</taxon>
        <taxon>Pseudomonadati</taxon>
        <taxon>Pseudomonadota</taxon>
        <taxon>Gammaproteobacteria</taxon>
        <taxon>Oceanospirillales</taxon>
        <taxon>Oceanospirillaceae</taxon>
        <taxon>Marinomonas</taxon>
    </lineage>
</organism>
<dbReference type="InterPro" id="IPR036097">
    <property type="entry name" value="HisK_dim/P_sf"/>
</dbReference>
<dbReference type="SUPFAM" id="SSF55874">
    <property type="entry name" value="ATPase domain of HSP90 chaperone/DNA topoisomerase II/histidine kinase"/>
    <property type="match status" value="1"/>
</dbReference>
<evidence type="ECO:0000256" key="12">
    <source>
        <dbReference type="ARBA" id="ARBA00023012"/>
    </source>
</evidence>
<dbReference type="PROSITE" id="PS50110">
    <property type="entry name" value="RESPONSE_REGULATORY"/>
    <property type="match status" value="2"/>
</dbReference>
<evidence type="ECO:0000256" key="8">
    <source>
        <dbReference type="ARBA" id="ARBA00022741"/>
    </source>
</evidence>
<dbReference type="Pfam" id="PF01627">
    <property type="entry name" value="Hpt"/>
    <property type="match status" value="1"/>
</dbReference>
<feature type="domain" description="HPt" evidence="22">
    <location>
        <begin position="1354"/>
        <end position="1452"/>
    </location>
</feature>
<keyword evidence="5 17" id="KW-0597">Phosphoprotein</keyword>
<feature type="domain" description="Histidine kinase" evidence="18">
    <location>
        <begin position="804"/>
        <end position="1026"/>
    </location>
</feature>
<evidence type="ECO:0000256" key="10">
    <source>
        <dbReference type="ARBA" id="ARBA00022840"/>
    </source>
</evidence>
<dbReference type="InterPro" id="IPR000700">
    <property type="entry name" value="PAS-assoc_C"/>
</dbReference>
<dbReference type="CDD" id="cd16922">
    <property type="entry name" value="HATPase_EvgS-ArcB-TorS-like"/>
    <property type="match status" value="1"/>
</dbReference>
<protein>
    <recommendedName>
        <fullName evidence="15">Sensory/regulatory protein RpfC</fullName>
        <ecNumber evidence="3">2.7.13.3</ecNumber>
    </recommendedName>
</protein>
<keyword evidence="11" id="KW-1133">Transmembrane helix</keyword>
<comment type="caution">
    <text evidence="23">The sequence shown here is derived from an EMBL/GenBank/DDBJ whole genome shotgun (WGS) entry which is preliminary data.</text>
</comment>
<dbReference type="InterPro" id="IPR036890">
    <property type="entry name" value="HATPase_C_sf"/>
</dbReference>
<evidence type="ECO:0000256" key="4">
    <source>
        <dbReference type="ARBA" id="ARBA00022475"/>
    </source>
</evidence>
<dbReference type="EC" id="2.7.13.3" evidence="3"/>
<dbReference type="PROSITE" id="PS50894">
    <property type="entry name" value="HPT"/>
    <property type="match status" value="1"/>
</dbReference>
<dbReference type="SMART" id="SM00091">
    <property type="entry name" value="PAS"/>
    <property type="match status" value="4"/>
</dbReference>
<dbReference type="InterPro" id="IPR013656">
    <property type="entry name" value="PAS_4"/>
</dbReference>
<feature type="domain" description="Response regulatory" evidence="19">
    <location>
        <begin position="1045"/>
        <end position="1166"/>
    </location>
</feature>
<dbReference type="Pfam" id="PF08448">
    <property type="entry name" value="PAS_4"/>
    <property type="match status" value="1"/>
</dbReference>
<evidence type="ECO:0000256" key="1">
    <source>
        <dbReference type="ARBA" id="ARBA00000085"/>
    </source>
</evidence>
<dbReference type="SUPFAM" id="SSF47226">
    <property type="entry name" value="Histidine-containing phosphotransfer domain, HPT domain"/>
    <property type="match status" value="1"/>
</dbReference>
<dbReference type="InterPro" id="IPR036641">
    <property type="entry name" value="HPT_dom_sf"/>
</dbReference>
<feature type="modified residue" description="4-aspartylphosphate" evidence="17">
    <location>
        <position position="1099"/>
    </location>
</feature>
<dbReference type="SUPFAM" id="SSF55781">
    <property type="entry name" value="GAF domain-like"/>
    <property type="match status" value="1"/>
</dbReference>
<dbReference type="InterPro" id="IPR005467">
    <property type="entry name" value="His_kinase_dom"/>
</dbReference>
<dbReference type="SMART" id="SM00086">
    <property type="entry name" value="PAC"/>
    <property type="match status" value="3"/>
</dbReference>
<dbReference type="PROSITE" id="PS50113">
    <property type="entry name" value="PAC"/>
    <property type="match status" value="3"/>
</dbReference>
<evidence type="ECO:0000313" key="23">
    <source>
        <dbReference type="EMBL" id="TDR15188.1"/>
    </source>
</evidence>
<evidence type="ECO:0000259" key="20">
    <source>
        <dbReference type="PROSITE" id="PS50112"/>
    </source>
</evidence>
<evidence type="ECO:0000256" key="3">
    <source>
        <dbReference type="ARBA" id="ARBA00012438"/>
    </source>
</evidence>
<dbReference type="InterPro" id="IPR003594">
    <property type="entry name" value="HATPase_dom"/>
</dbReference>
<dbReference type="PANTHER" id="PTHR45339">
    <property type="entry name" value="HYBRID SIGNAL TRANSDUCTION HISTIDINE KINASE J"/>
    <property type="match status" value="1"/>
</dbReference>
<dbReference type="SMART" id="SM00388">
    <property type="entry name" value="HisKA"/>
    <property type="match status" value="1"/>
</dbReference>
<feature type="domain" description="PAC" evidence="21">
    <location>
        <begin position="734"/>
        <end position="786"/>
    </location>
</feature>
<evidence type="ECO:0000256" key="17">
    <source>
        <dbReference type="PROSITE-ProRule" id="PRU00169"/>
    </source>
</evidence>
<evidence type="ECO:0000256" key="16">
    <source>
        <dbReference type="PROSITE-ProRule" id="PRU00110"/>
    </source>
</evidence>
<dbReference type="InterPro" id="IPR035965">
    <property type="entry name" value="PAS-like_dom_sf"/>
</dbReference>
<keyword evidence="10" id="KW-0067">ATP-binding</keyword>
<evidence type="ECO:0000256" key="15">
    <source>
        <dbReference type="ARBA" id="ARBA00068150"/>
    </source>
</evidence>
<dbReference type="PANTHER" id="PTHR45339:SF1">
    <property type="entry name" value="HYBRID SIGNAL TRANSDUCTION HISTIDINE KINASE J"/>
    <property type="match status" value="1"/>
</dbReference>
<keyword evidence="13" id="KW-0472">Membrane</keyword>
<keyword evidence="4" id="KW-1003">Cell membrane</keyword>
<reference evidence="23 24" key="1">
    <citation type="submission" date="2019-03" db="EMBL/GenBank/DDBJ databases">
        <title>Genomic Encyclopedia of Type Strains, Phase IV (KMG-IV): sequencing the most valuable type-strain genomes for metagenomic binning, comparative biology and taxonomic classification.</title>
        <authorList>
            <person name="Goeker M."/>
        </authorList>
    </citation>
    <scope>NUCLEOTIDE SEQUENCE [LARGE SCALE GENOMIC DNA]</scope>
    <source>
        <strain evidence="23 24">DSM 5604</strain>
    </source>
</reference>
<dbReference type="Gene3D" id="3.30.450.20">
    <property type="entry name" value="PAS domain"/>
    <property type="match status" value="4"/>
</dbReference>
<feature type="modified residue" description="4-aspartylphosphate" evidence="17">
    <location>
        <position position="1248"/>
    </location>
</feature>
<dbReference type="RefSeq" id="WP_133559817.1">
    <property type="nucleotide sequence ID" value="NZ_SNZA01000001.1"/>
</dbReference>
<dbReference type="InterPro" id="IPR008207">
    <property type="entry name" value="Sig_transdc_His_kin_Hpt_dom"/>
</dbReference>
<feature type="domain" description="Response regulatory" evidence="19">
    <location>
        <begin position="1199"/>
        <end position="1317"/>
    </location>
</feature>
<dbReference type="FunFam" id="3.30.565.10:FF:000010">
    <property type="entry name" value="Sensor histidine kinase RcsC"/>
    <property type="match status" value="1"/>
</dbReference>
<dbReference type="SUPFAM" id="SSF52172">
    <property type="entry name" value="CheY-like"/>
    <property type="match status" value="2"/>
</dbReference>
<dbReference type="InterPro" id="IPR011006">
    <property type="entry name" value="CheY-like_superfamily"/>
</dbReference>
<name>A0A4R6XH66_9GAMM</name>
<feature type="domain" description="PAS" evidence="20">
    <location>
        <begin position="533"/>
        <end position="579"/>
    </location>
</feature>
<feature type="domain" description="PAS" evidence="20">
    <location>
        <begin position="133"/>
        <end position="188"/>
    </location>
</feature>
<dbReference type="InterPro" id="IPR003661">
    <property type="entry name" value="HisK_dim/P_dom"/>
</dbReference>
<dbReference type="InterPro" id="IPR000014">
    <property type="entry name" value="PAS"/>
</dbReference>
<evidence type="ECO:0000256" key="5">
    <source>
        <dbReference type="ARBA" id="ARBA00022553"/>
    </source>
</evidence>
<dbReference type="InterPro" id="IPR003018">
    <property type="entry name" value="GAF"/>
</dbReference>
<dbReference type="PROSITE" id="PS50109">
    <property type="entry name" value="HIS_KIN"/>
    <property type="match status" value="1"/>
</dbReference>
<dbReference type="CDD" id="cd17546">
    <property type="entry name" value="REC_hyHK_CKI1_RcsC-like"/>
    <property type="match status" value="2"/>
</dbReference>
<feature type="domain" description="PAC" evidence="21">
    <location>
        <begin position="480"/>
        <end position="532"/>
    </location>
</feature>
<evidence type="ECO:0000256" key="13">
    <source>
        <dbReference type="ARBA" id="ARBA00023136"/>
    </source>
</evidence>
<feature type="domain" description="PAS" evidence="20">
    <location>
        <begin position="401"/>
        <end position="446"/>
    </location>
</feature>
<dbReference type="Pfam" id="PF02518">
    <property type="entry name" value="HATPase_c"/>
    <property type="match status" value="1"/>
</dbReference>
<dbReference type="PROSITE" id="PS50112">
    <property type="entry name" value="PAS"/>
    <property type="match status" value="4"/>
</dbReference>
<dbReference type="InterPro" id="IPR004358">
    <property type="entry name" value="Sig_transdc_His_kin-like_C"/>
</dbReference>
<dbReference type="InterPro" id="IPR013655">
    <property type="entry name" value="PAS_fold_3"/>
</dbReference>
<dbReference type="Pfam" id="PF00512">
    <property type="entry name" value="HisKA"/>
    <property type="match status" value="1"/>
</dbReference>
<evidence type="ECO:0000259" key="19">
    <source>
        <dbReference type="PROSITE" id="PS50110"/>
    </source>
</evidence>
<evidence type="ECO:0000256" key="6">
    <source>
        <dbReference type="ARBA" id="ARBA00022679"/>
    </source>
</evidence>
<dbReference type="Pfam" id="PF13426">
    <property type="entry name" value="PAS_9"/>
    <property type="match status" value="2"/>
</dbReference>
<keyword evidence="12" id="KW-0902">Two-component regulatory system</keyword>
<dbReference type="GO" id="GO:0005524">
    <property type="term" value="F:ATP binding"/>
    <property type="evidence" value="ECO:0007669"/>
    <property type="project" value="UniProtKB-KW"/>
</dbReference>
<comment type="subcellular location">
    <subcellularLocation>
        <location evidence="2">Cell membrane</location>
        <topology evidence="2">Multi-pass membrane protein</topology>
    </subcellularLocation>
</comment>
<evidence type="ECO:0000259" key="21">
    <source>
        <dbReference type="PROSITE" id="PS50113"/>
    </source>
</evidence>
<keyword evidence="6" id="KW-0808">Transferase</keyword>
<dbReference type="InterPro" id="IPR001789">
    <property type="entry name" value="Sig_transdc_resp-reg_receiver"/>
</dbReference>
<accession>A0A4R6XH66</accession>
<evidence type="ECO:0000259" key="18">
    <source>
        <dbReference type="PROSITE" id="PS50109"/>
    </source>
</evidence>
<dbReference type="Proteomes" id="UP000295729">
    <property type="component" value="Unassembled WGS sequence"/>
</dbReference>
<proteinExistence type="predicted"/>